<dbReference type="Proteomes" id="UP000807469">
    <property type="component" value="Unassembled WGS sequence"/>
</dbReference>
<evidence type="ECO:0000256" key="2">
    <source>
        <dbReference type="ARBA" id="ARBA00023315"/>
    </source>
</evidence>
<dbReference type="Gene3D" id="3.40.630.30">
    <property type="match status" value="1"/>
</dbReference>
<evidence type="ECO:0000259" key="4">
    <source>
        <dbReference type="Pfam" id="PF13302"/>
    </source>
</evidence>
<dbReference type="Pfam" id="PF13302">
    <property type="entry name" value="Acetyltransf_3"/>
    <property type="match status" value="1"/>
</dbReference>
<evidence type="ECO:0000313" key="5">
    <source>
        <dbReference type="EMBL" id="KAF9477326.1"/>
    </source>
</evidence>
<evidence type="ECO:0000256" key="3">
    <source>
        <dbReference type="ARBA" id="ARBA00038502"/>
    </source>
</evidence>
<proteinExistence type="inferred from homology"/>
<keyword evidence="2" id="KW-0012">Acyltransferase</keyword>
<name>A0A9P5YY56_9AGAR</name>
<comment type="caution">
    <text evidence="5">The sequence shown here is derived from an EMBL/GenBank/DDBJ whole genome shotgun (WGS) entry which is preliminary data.</text>
</comment>
<protein>
    <submittedName>
        <fullName evidence="5">Acyl-CoA N-acyltransferase</fullName>
    </submittedName>
</protein>
<dbReference type="InterPro" id="IPR000182">
    <property type="entry name" value="GNAT_dom"/>
</dbReference>
<keyword evidence="6" id="KW-1185">Reference proteome</keyword>
<evidence type="ECO:0000256" key="1">
    <source>
        <dbReference type="ARBA" id="ARBA00022679"/>
    </source>
</evidence>
<reference evidence="5" key="1">
    <citation type="submission" date="2020-11" db="EMBL/GenBank/DDBJ databases">
        <authorList>
            <consortium name="DOE Joint Genome Institute"/>
            <person name="Ahrendt S."/>
            <person name="Riley R."/>
            <person name="Andreopoulos W."/>
            <person name="Labutti K."/>
            <person name="Pangilinan J."/>
            <person name="Ruiz-Duenas F.J."/>
            <person name="Barrasa J.M."/>
            <person name="Sanchez-Garcia M."/>
            <person name="Camarero S."/>
            <person name="Miyauchi S."/>
            <person name="Serrano A."/>
            <person name="Linde D."/>
            <person name="Babiker R."/>
            <person name="Drula E."/>
            <person name="Ayuso-Fernandez I."/>
            <person name="Pacheco R."/>
            <person name="Padilla G."/>
            <person name="Ferreira P."/>
            <person name="Barriuso J."/>
            <person name="Kellner H."/>
            <person name="Castanera R."/>
            <person name="Alfaro M."/>
            <person name="Ramirez L."/>
            <person name="Pisabarro A.G."/>
            <person name="Kuo A."/>
            <person name="Tritt A."/>
            <person name="Lipzen A."/>
            <person name="He G."/>
            <person name="Yan M."/>
            <person name="Ng V."/>
            <person name="Cullen D."/>
            <person name="Martin F."/>
            <person name="Rosso M.-N."/>
            <person name="Henrissat B."/>
            <person name="Hibbett D."/>
            <person name="Martinez A.T."/>
            <person name="Grigoriev I.V."/>
        </authorList>
    </citation>
    <scope>NUCLEOTIDE SEQUENCE</scope>
    <source>
        <strain evidence="5">CIRM-BRFM 674</strain>
    </source>
</reference>
<dbReference type="EMBL" id="MU155264">
    <property type="protein sequence ID" value="KAF9477326.1"/>
    <property type="molecule type" value="Genomic_DNA"/>
</dbReference>
<gene>
    <name evidence="5" type="ORF">BDN70DRAFT_810891</name>
</gene>
<comment type="similarity">
    <text evidence="3">Belongs to the acetyltransferase family. RimJ subfamily.</text>
</comment>
<dbReference type="InterPro" id="IPR051531">
    <property type="entry name" value="N-acetyltransferase"/>
</dbReference>
<dbReference type="PANTHER" id="PTHR43792:SF8">
    <property type="entry name" value="[RIBOSOMAL PROTEIN US5]-ALANINE N-ACETYLTRANSFERASE"/>
    <property type="match status" value="1"/>
</dbReference>
<feature type="domain" description="N-acetyltransferase" evidence="4">
    <location>
        <begin position="20"/>
        <end position="95"/>
    </location>
</feature>
<accession>A0A9P5YY56</accession>
<dbReference type="OrthoDB" id="630895at2759"/>
<dbReference type="SUPFAM" id="SSF55729">
    <property type="entry name" value="Acyl-CoA N-acyltransferases (Nat)"/>
    <property type="match status" value="1"/>
</dbReference>
<dbReference type="GO" id="GO:0016747">
    <property type="term" value="F:acyltransferase activity, transferring groups other than amino-acyl groups"/>
    <property type="evidence" value="ECO:0007669"/>
    <property type="project" value="InterPro"/>
</dbReference>
<evidence type="ECO:0000313" key="6">
    <source>
        <dbReference type="Proteomes" id="UP000807469"/>
    </source>
</evidence>
<keyword evidence="1" id="KW-0808">Transferase</keyword>
<sequence>MCCVIETISPPDGSPSTSPSFVGIVALWINAERAHRHAKYTISLGPQFQNKGYGTKITKFMVEYGFQYLNLHRISAVIPDGNDAAVAVCKQSGFTDEGRERKARWQNGEWRDNILLGVLVDDWRRPKE</sequence>
<dbReference type="PANTHER" id="PTHR43792">
    <property type="entry name" value="GNAT FAMILY, PUTATIVE (AFU_ORTHOLOGUE AFUA_3G00765)-RELATED-RELATED"/>
    <property type="match status" value="1"/>
</dbReference>
<dbReference type="AlphaFoldDB" id="A0A9P5YY56"/>
<organism evidence="5 6">
    <name type="scientific">Pholiota conissans</name>
    <dbReference type="NCBI Taxonomy" id="109636"/>
    <lineage>
        <taxon>Eukaryota</taxon>
        <taxon>Fungi</taxon>
        <taxon>Dikarya</taxon>
        <taxon>Basidiomycota</taxon>
        <taxon>Agaricomycotina</taxon>
        <taxon>Agaricomycetes</taxon>
        <taxon>Agaricomycetidae</taxon>
        <taxon>Agaricales</taxon>
        <taxon>Agaricineae</taxon>
        <taxon>Strophariaceae</taxon>
        <taxon>Pholiota</taxon>
    </lineage>
</organism>
<dbReference type="InterPro" id="IPR016181">
    <property type="entry name" value="Acyl_CoA_acyltransferase"/>
</dbReference>